<keyword evidence="5 7" id="KW-0573">Peptidoglycan synthesis</keyword>
<dbReference type="GO" id="GO:0008360">
    <property type="term" value="P:regulation of cell shape"/>
    <property type="evidence" value="ECO:0007669"/>
    <property type="project" value="UniProtKB-UniRule"/>
</dbReference>
<feature type="active site" description="Nucleophile" evidence="7">
    <location>
        <position position="146"/>
    </location>
</feature>
<sequence length="334" mass="35140">MATRSDKRSSFGRPNRRQFAFGATALAFLPAVARAVEVEDVADLKPGDFTWHPDRSPIGPVAIVVSIPNQMLFVYRNGIRIGVSTCSTGKAGHDTPTGVFTILQKDRTHHSSLYNEASMPNTERLTWSGVALHAGGLPGYPSSHGCVHLPLAFSSLLFGVTTLGTPVIIAGAHDEPVDVGRDGLVLADIVAEEARTAVAAAEPHGSSAAAPEQAVSIIVSSADKRILVLVNGVTVADGPAHFDFPTKPLGSYTFVLNRSDSPTGDLRWHAIGFDRDSAAAADAQGTLFRIHADPKVTATIQSLMKAGDVLVTTDLPLHPDATGKDLVVMNSAIS</sequence>
<evidence type="ECO:0000256" key="3">
    <source>
        <dbReference type="ARBA" id="ARBA00022679"/>
    </source>
</evidence>
<dbReference type="GO" id="GO:0005576">
    <property type="term" value="C:extracellular region"/>
    <property type="evidence" value="ECO:0007669"/>
    <property type="project" value="TreeGrafter"/>
</dbReference>
<dbReference type="InterPro" id="IPR038063">
    <property type="entry name" value="Transpep_catalytic_dom"/>
</dbReference>
<feature type="domain" description="L,D-TPase catalytic" evidence="8">
    <location>
        <begin position="61"/>
        <end position="170"/>
    </location>
</feature>
<comment type="similarity">
    <text evidence="2">Belongs to the YkuD family.</text>
</comment>
<dbReference type="InterPro" id="IPR050979">
    <property type="entry name" value="LD-transpeptidase"/>
</dbReference>
<dbReference type="GO" id="GO:0016740">
    <property type="term" value="F:transferase activity"/>
    <property type="evidence" value="ECO:0007669"/>
    <property type="project" value="UniProtKB-KW"/>
</dbReference>
<feature type="active site" description="Proton donor/acceptor" evidence="7">
    <location>
        <position position="133"/>
    </location>
</feature>
<keyword evidence="6 7" id="KW-0961">Cell wall biogenesis/degradation</keyword>
<dbReference type="SUPFAM" id="SSF141523">
    <property type="entry name" value="L,D-transpeptidase catalytic domain-like"/>
    <property type="match status" value="1"/>
</dbReference>
<accession>A0A1M5AF69</accession>
<organism evidence="9 10">
    <name type="scientific">Kaistia soli DSM 19436</name>
    <dbReference type="NCBI Taxonomy" id="1122133"/>
    <lineage>
        <taxon>Bacteria</taxon>
        <taxon>Pseudomonadati</taxon>
        <taxon>Pseudomonadota</taxon>
        <taxon>Alphaproteobacteria</taxon>
        <taxon>Hyphomicrobiales</taxon>
        <taxon>Kaistiaceae</taxon>
        <taxon>Kaistia</taxon>
    </lineage>
</organism>
<keyword evidence="4 7" id="KW-0133">Cell shape</keyword>
<dbReference type="PIRSF" id="PIRSF029342">
    <property type="entry name" value="UCP029342_ErfK/YbiS/YcfS/YnhG"/>
    <property type="match status" value="1"/>
</dbReference>
<evidence type="ECO:0000313" key="9">
    <source>
        <dbReference type="EMBL" id="SHF28785.1"/>
    </source>
</evidence>
<evidence type="ECO:0000256" key="7">
    <source>
        <dbReference type="PROSITE-ProRule" id="PRU01373"/>
    </source>
</evidence>
<dbReference type="STRING" id="1122133.SAMN02745157_2109"/>
<reference evidence="9 10" key="1">
    <citation type="submission" date="2016-11" db="EMBL/GenBank/DDBJ databases">
        <authorList>
            <person name="Jaros S."/>
            <person name="Januszkiewicz K."/>
            <person name="Wedrychowicz H."/>
        </authorList>
    </citation>
    <scope>NUCLEOTIDE SEQUENCE [LARGE SCALE GENOMIC DNA]</scope>
    <source>
        <strain evidence="9 10">DSM 19436</strain>
    </source>
</reference>
<dbReference type="Proteomes" id="UP000184485">
    <property type="component" value="Unassembled WGS sequence"/>
</dbReference>
<dbReference type="InterPro" id="IPR016915">
    <property type="entry name" value="UCP029342"/>
</dbReference>
<dbReference type="NCBIfam" id="NF004785">
    <property type="entry name" value="PRK06132.1-2"/>
    <property type="match status" value="1"/>
</dbReference>
<comment type="pathway">
    <text evidence="1 7">Cell wall biogenesis; peptidoglycan biosynthesis.</text>
</comment>
<dbReference type="PANTHER" id="PTHR30582:SF2">
    <property type="entry name" value="L,D-TRANSPEPTIDASE YCIB-RELATED"/>
    <property type="match status" value="1"/>
</dbReference>
<dbReference type="CDD" id="cd16913">
    <property type="entry name" value="YkuD_like"/>
    <property type="match status" value="1"/>
</dbReference>
<evidence type="ECO:0000313" key="10">
    <source>
        <dbReference type="Proteomes" id="UP000184485"/>
    </source>
</evidence>
<dbReference type="GO" id="GO:0071555">
    <property type="term" value="P:cell wall organization"/>
    <property type="evidence" value="ECO:0007669"/>
    <property type="project" value="UniProtKB-UniRule"/>
</dbReference>
<dbReference type="OrthoDB" id="463216at2"/>
<evidence type="ECO:0000256" key="5">
    <source>
        <dbReference type="ARBA" id="ARBA00022984"/>
    </source>
</evidence>
<dbReference type="AlphaFoldDB" id="A0A1M5AF69"/>
<dbReference type="PROSITE" id="PS52029">
    <property type="entry name" value="LD_TPASE"/>
    <property type="match status" value="1"/>
</dbReference>
<keyword evidence="10" id="KW-1185">Reference proteome</keyword>
<dbReference type="GO" id="GO:0018104">
    <property type="term" value="P:peptidoglycan-protein cross-linking"/>
    <property type="evidence" value="ECO:0007669"/>
    <property type="project" value="TreeGrafter"/>
</dbReference>
<evidence type="ECO:0000256" key="4">
    <source>
        <dbReference type="ARBA" id="ARBA00022960"/>
    </source>
</evidence>
<dbReference type="Gene3D" id="2.40.440.10">
    <property type="entry name" value="L,D-transpeptidase catalytic domain-like"/>
    <property type="match status" value="1"/>
</dbReference>
<name>A0A1M5AF69_9HYPH</name>
<protein>
    <submittedName>
        <fullName evidence="9">L,D-transpeptidase catalytic domain</fullName>
    </submittedName>
</protein>
<dbReference type="UniPathway" id="UPA00219"/>
<dbReference type="EMBL" id="FQUP01000001">
    <property type="protein sequence ID" value="SHF28785.1"/>
    <property type="molecule type" value="Genomic_DNA"/>
</dbReference>
<keyword evidence="3" id="KW-0808">Transferase</keyword>
<dbReference type="Pfam" id="PF03734">
    <property type="entry name" value="YkuD"/>
    <property type="match status" value="1"/>
</dbReference>
<proteinExistence type="inferred from homology"/>
<gene>
    <name evidence="9" type="ORF">SAMN02745157_2109</name>
</gene>
<evidence type="ECO:0000256" key="6">
    <source>
        <dbReference type="ARBA" id="ARBA00023316"/>
    </source>
</evidence>
<dbReference type="PANTHER" id="PTHR30582">
    <property type="entry name" value="L,D-TRANSPEPTIDASE"/>
    <property type="match status" value="1"/>
</dbReference>
<evidence type="ECO:0000259" key="8">
    <source>
        <dbReference type="PROSITE" id="PS52029"/>
    </source>
</evidence>
<evidence type="ECO:0000256" key="2">
    <source>
        <dbReference type="ARBA" id="ARBA00005992"/>
    </source>
</evidence>
<dbReference type="InterPro" id="IPR005490">
    <property type="entry name" value="LD_TPept_cat_dom"/>
</dbReference>
<dbReference type="GO" id="GO:0071972">
    <property type="term" value="F:peptidoglycan L,D-transpeptidase activity"/>
    <property type="evidence" value="ECO:0007669"/>
    <property type="project" value="TreeGrafter"/>
</dbReference>
<evidence type="ECO:0000256" key="1">
    <source>
        <dbReference type="ARBA" id="ARBA00004752"/>
    </source>
</evidence>